<proteinExistence type="predicted"/>
<dbReference type="AlphaFoldDB" id="A0A4U1CAV2"/>
<dbReference type="OrthoDB" id="9792011at2"/>
<evidence type="ECO:0000313" key="3">
    <source>
        <dbReference type="Proteomes" id="UP000310477"/>
    </source>
</evidence>
<dbReference type="RefSeq" id="WP_136876055.1">
    <property type="nucleotide sequence ID" value="NZ_SWBO01000003.1"/>
</dbReference>
<organism evidence="2 3">
    <name type="scientific">Pedobacter cryotolerans</name>
    <dbReference type="NCBI Taxonomy" id="2571270"/>
    <lineage>
        <taxon>Bacteria</taxon>
        <taxon>Pseudomonadati</taxon>
        <taxon>Bacteroidota</taxon>
        <taxon>Sphingobacteriia</taxon>
        <taxon>Sphingobacteriales</taxon>
        <taxon>Sphingobacteriaceae</taxon>
        <taxon>Pedobacter</taxon>
    </lineage>
</organism>
<dbReference type="Pfam" id="PF14344">
    <property type="entry name" value="DUF4397"/>
    <property type="match status" value="1"/>
</dbReference>
<accession>A0A4U1CAV2</accession>
<dbReference type="PROSITE" id="PS51257">
    <property type="entry name" value="PROKAR_LIPOPROTEIN"/>
    <property type="match status" value="1"/>
</dbReference>
<keyword evidence="3" id="KW-1185">Reference proteome</keyword>
<reference evidence="2 3" key="1">
    <citation type="submission" date="2019-04" db="EMBL/GenBank/DDBJ databases">
        <title>Pedobacter sp. AR-2-6 sp. nov., isolated from Arctic soil.</title>
        <authorList>
            <person name="Dahal R.H."/>
            <person name="Kim D.-U."/>
        </authorList>
    </citation>
    <scope>NUCLEOTIDE SEQUENCE [LARGE SCALE GENOMIC DNA]</scope>
    <source>
        <strain evidence="2 3">AR-2-6</strain>
    </source>
</reference>
<dbReference type="Proteomes" id="UP000310477">
    <property type="component" value="Unassembled WGS sequence"/>
</dbReference>
<gene>
    <name evidence="2" type="ORF">FA045_07445</name>
</gene>
<comment type="caution">
    <text evidence="2">The sequence shown here is derived from an EMBL/GenBank/DDBJ whole genome shotgun (WGS) entry which is preliminary data.</text>
</comment>
<name>A0A4U1CAV2_9SPHI</name>
<evidence type="ECO:0000313" key="2">
    <source>
        <dbReference type="EMBL" id="TKC02070.1"/>
    </source>
</evidence>
<feature type="domain" description="DUF4397" evidence="1">
    <location>
        <begin position="33"/>
        <end position="145"/>
    </location>
</feature>
<sequence length="225" mass="23635">MRKFYSLILFFLTITTIISCKKQEVDTTAYTAIAVVNASPTSATYDVYLGANKINAAALPSGGGVSYVQQVAGNYDLKFTVAGRGESVLTRTVNLEQNKFQSFYLIGSPTSFDGIFTVDDLTATSTTQAFVRFINLSPDAPALSLAVTGGAAVGSSQAYKGISTFVQVAPGAQSFELKDNSAVVRATLTGVNLVANGYYTIIAKGLVTPVTATDLPLAAQLIVTK</sequence>
<evidence type="ECO:0000259" key="1">
    <source>
        <dbReference type="Pfam" id="PF14344"/>
    </source>
</evidence>
<dbReference type="EMBL" id="SWBO01000003">
    <property type="protein sequence ID" value="TKC02070.1"/>
    <property type="molecule type" value="Genomic_DNA"/>
</dbReference>
<protein>
    <submittedName>
        <fullName evidence="2">DUF4397 domain-containing protein</fullName>
    </submittedName>
</protein>
<dbReference type="InterPro" id="IPR025510">
    <property type="entry name" value="DUF4397"/>
</dbReference>